<feature type="transmembrane region" description="Helical" evidence="1">
    <location>
        <begin position="419"/>
        <end position="440"/>
    </location>
</feature>
<keyword evidence="3" id="KW-1185">Reference proteome</keyword>
<feature type="transmembrane region" description="Helical" evidence="1">
    <location>
        <begin position="351"/>
        <end position="375"/>
    </location>
</feature>
<evidence type="ECO:0000313" key="2">
    <source>
        <dbReference type="EMBL" id="SIQ28702.1"/>
    </source>
</evidence>
<feature type="transmembrane region" description="Helical" evidence="1">
    <location>
        <begin position="181"/>
        <end position="199"/>
    </location>
</feature>
<proteinExistence type="predicted"/>
<dbReference type="EMBL" id="FTNE01000003">
    <property type="protein sequence ID" value="SIQ28702.1"/>
    <property type="molecule type" value="Genomic_DNA"/>
</dbReference>
<dbReference type="Proteomes" id="UP000186308">
    <property type="component" value="Unassembled WGS sequence"/>
</dbReference>
<evidence type="ECO:0000256" key="1">
    <source>
        <dbReference type="SAM" id="Phobius"/>
    </source>
</evidence>
<feature type="transmembrane region" description="Helical" evidence="1">
    <location>
        <begin position="206"/>
        <end position="222"/>
    </location>
</feature>
<protein>
    <submittedName>
        <fullName evidence="2">Uncharacterized protein</fullName>
    </submittedName>
</protein>
<feature type="transmembrane region" description="Helical" evidence="1">
    <location>
        <begin position="24"/>
        <end position="46"/>
    </location>
</feature>
<feature type="transmembrane region" description="Helical" evidence="1">
    <location>
        <begin position="319"/>
        <end position="344"/>
    </location>
</feature>
<sequence>MGTKPLTATDPPSASSSVLDRRPWIIPVLLVLLPLIGHLPSVILGLSSNPIWTVSGAVLGVGQPWLAGSQFGDPNVGWTNQALGHLAAQDWLHGRIPWWNPYSGIGLPLAGEMQPAAMFLPFALLLGFQDGIVWLEITLQIFAGLMTFCLLRRLDLGRVSALIGALLFEFNGTFTSVPGETILNVLPFLPMLLLGIEYARDAATRRRAVVVIALAIGGSLLAGFPEAAYIDGLLALLWTICRFIGNAERLKFALIVAIGGILGLMLAAPQIVAFFDFTILTNVFQSHTLGGVTLDPRGAAQVIIPFVYGPLGTSLGNNLLLTISGGTGGYIGAAALLFAIMGALTGRDRSIAVILVLWLVLSAGKTFGIPPIMYAMNLLPFMKDTEFFRYSSPAWELAVVILIARALDLSDHGGWRYRIGLAGAVVALVASFALAWPWAAVWHWSDANRAIMARWLWREGGFQIAAIILISLLWLRFRSPSGRAMAGGALVAYAMAMFAVPQLSGVRPGRVDVPAIDYLKTHSGLDRFYTVGPIQPNYSAYFSIPNVNHNYLPVSLNWTAYIEKSLFPSAASQNGGIFWAPFPPMQITTAMNDVQRYIKNYRFLGVRYIVASPGVQLTSTISIPDNRARQSVVELGQGQSLTLSRIAPAVFSKLGPISEIGIFQGNYGNTATGILSVSVCARNLCSTGSANLDSSADNSAFHINISPPLTINPGDRLSVTINHATGSHPDAIWLWPGAGPDQSLKTSSGQTLKGQTVQLVFNTGSNRHAFTHVYADQLMDIWRVRHADNFYTTNGSACTLRVMRLNSVIAQCSGPDALVRRELFMPGWHATINGAPVMITPDHDIVQKISLKPGENRIRFHFAPPFSQLAWLVFWLSVAALLAVQFSAVYQKRRPSRA</sequence>
<name>A0A8G2CII4_ACIRU</name>
<reference evidence="2 3" key="1">
    <citation type="submission" date="2017-01" db="EMBL/GenBank/DDBJ databases">
        <authorList>
            <person name="Varghese N."/>
            <person name="Submissions S."/>
        </authorList>
    </citation>
    <scope>NUCLEOTIDE SEQUENCE [LARGE SCALE GENOMIC DNA]</scope>
    <source>
        <strain evidence="2 3">ATCC 35905</strain>
    </source>
</reference>
<evidence type="ECO:0000313" key="3">
    <source>
        <dbReference type="Proteomes" id="UP000186308"/>
    </source>
</evidence>
<keyword evidence="1" id="KW-0472">Membrane</keyword>
<dbReference type="PANTHER" id="PTHR38454:SF1">
    <property type="entry name" value="INTEGRAL MEMBRANE PROTEIN"/>
    <property type="match status" value="1"/>
</dbReference>
<feature type="transmembrane region" description="Helical" evidence="1">
    <location>
        <begin position="460"/>
        <end position="477"/>
    </location>
</feature>
<comment type="caution">
    <text evidence="2">The sequence shown here is derived from an EMBL/GenBank/DDBJ whole genome shotgun (WGS) entry which is preliminary data.</text>
</comment>
<feature type="transmembrane region" description="Helical" evidence="1">
    <location>
        <begin position="484"/>
        <end position="503"/>
    </location>
</feature>
<feature type="transmembrane region" description="Helical" evidence="1">
    <location>
        <begin position="387"/>
        <end position="407"/>
    </location>
</feature>
<gene>
    <name evidence="2" type="ORF">SAMN05421828_10387</name>
</gene>
<feature type="transmembrane region" description="Helical" evidence="1">
    <location>
        <begin position="228"/>
        <end position="245"/>
    </location>
</feature>
<dbReference type="AlphaFoldDB" id="A0A8G2CII4"/>
<dbReference type="InterPro" id="IPR018580">
    <property type="entry name" value="Uncharacterised_YfhO"/>
</dbReference>
<feature type="transmembrane region" description="Helical" evidence="1">
    <location>
        <begin position="869"/>
        <end position="890"/>
    </location>
</feature>
<feature type="transmembrane region" description="Helical" evidence="1">
    <location>
        <begin position="252"/>
        <end position="275"/>
    </location>
</feature>
<feature type="transmembrane region" description="Helical" evidence="1">
    <location>
        <begin position="132"/>
        <end position="151"/>
    </location>
</feature>
<dbReference type="OrthoDB" id="5139172at2"/>
<keyword evidence="1" id="KW-0812">Transmembrane</keyword>
<dbReference type="PANTHER" id="PTHR38454">
    <property type="entry name" value="INTEGRAL MEMBRANE PROTEIN-RELATED"/>
    <property type="match status" value="1"/>
</dbReference>
<keyword evidence="1" id="KW-1133">Transmembrane helix</keyword>
<organism evidence="2 3">
    <name type="scientific">Acidiphilium rubrum</name>
    <dbReference type="NCBI Taxonomy" id="526"/>
    <lineage>
        <taxon>Bacteria</taxon>
        <taxon>Pseudomonadati</taxon>
        <taxon>Pseudomonadota</taxon>
        <taxon>Alphaproteobacteria</taxon>
        <taxon>Acetobacterales</taxon>
        <taxon>Acidocellaceae</taxon>
        <taxon>Acidiphilium</taxon>
    </lineage>
</organism>
<dbReference type="RefSeq" id="WP_139333959.1">
    <property type="nucleotide sequence ID" value="NZ_FTNE01000003.1"/>
</dbReference>
<accession>A0A8G2CII4</accession>